<evidence type="ECO:0000313" key="3">
    <source>
        <dbReference type="EMBL" id="KAB2952510.1"/>
    </source>
</evidence>
<feature type="domain" description="CN hydrolase" evidence="2">
    <location>
        <begin position="1"/>
        <end position="244"/>
    </location>
</feature>
<accession>A0A6I0ETM6</accession>
<comment type="similarity">
    <text evidence="1">Belongs to the carbon-nitrogen hydrolase superfamily. NIT1/NIT2 family.</text>
</comment>
<reference evidence="3 4" key="1">
    <citation type="submission" date="2019-10" db="EMBL/GenBank/DDBJ databases">
        <title>Whole-genome sequence of the extremophile Heliorestis acidaminivorans DSM 24790.</title>
        <authorList>
            <person name="Kyndt J.A."/>
            <person name="Meyer T.E."/>
        </authorList>
    </citation>
    <scope>NUCLEOTIDE SEQUENCE [LARGE SCALE GENOMIC DNA]</scope>
    <source>
        <strain evidence="3 4">DSM 24790</strain>
    </source>
</reference>
<dbReference type="EMBL" id="WBXO01000005">
    <property type="protein sequence ID" value="KAB2952510.1"/>
    <property type="molecule type" value="Genomic_DNA"/>
</dbReference>
<sequence length="265" mass="30484">MKIGLLQFSVCRGELEKNETIIDAYMKEAGEMAPDVIVLPEMWTRGYDLENLHLHKDLEELNGERTAQKLKKWALETGAYIVGGSTALRKSNTKGFTNTMYVVNPQGEKILTYDKVHLFRLMQEDRYMVAGQEKGNFYIKEWPCGAIICYDLRFPEWVRQTILANQGQMLFVVAQWPQVRVAHWRTLLQARAIENQAYVIACNRNGADDDGTIFAGHSMVIDPWGEIVAQKGEDEGWLWVDIDPNKAVEVRKKIPIFADRRVELY</sequence>
<dbReference type="RefSeq" id="WP_151619787.1">
    <property type="nucleotide sequence ID" value="NZ_WBXO01000005.1"/>
</dbReference>
<keyword evidence="4" id="KW-1185">Reference proteome</keyword>
<dbReference type="AlphaFoldDB" id="A0A6I0ETM6"/>
<protein>
    <submittedName>
        <fullName evidence="3">Carbon-nitrogen family hydrolase</fullName>
    </submittedName>
</protein>
<gene>
    <name evidence="3" type="ORF">F9B85_07535</name>
</gene>
<dbReference type="SUPFAM" id="SSF56317">
    <property type="entry name" value="Carbon-nitrogen hydrolase"/>
    <property type="match status" value="1"/>
</dbReference>
<dbReference type="PANTHER" id="PTHR23088">
    <property type="entry name" value="NITRILASE-RELATED"/>
    <property type="match status" value="1"/>
</dbReference>
<dbReference type="InterPro" id="IPR036526">
    <property type="entry name" value="C-N_Hydrolase_sf"/>
</dbReference>
<dbReference type="GO" id="GO:0016787">
    <property type="term" value="F:hydrolase activity"/>
    <property type="evidence" value="ECO:0007669"/>
    <property type="project" value="UniProtKB-KW"/>
</dbReference>
<dbReference type="PROSITE" id="PS50263">
    <property type="entry name" value="CN_HYDROLASE"/>
    <property type="match status" value="1"/>
</dbReference>
<dbReference type="Proteomes" id="UP000468766">
    <property type="component" value="Unassembled WGS sequence"/>
</dbReference>
<dbReference type="PANTHER" id="PTHR23088:SF27">
    <property type="entry name" value="DEAMINATED GLUTATHIONE AMIDASE"/>
    <property type="match status" value="1"/>
</dbReference>
<evidence type="ECO:0000313" key="4">
    <source>
        <dbReference type="Proteomes" id="UP000468766"/>
    </source>
</evidence>
<comment type="caution">
    <text evidence="3">The sequence shown here is derived from an EMBL/GenBank/DDBJ whole genome shotgun (WGS) entry which is preliminary data.</text>
</comment>
<dbReference type="InterPro" id="IPR003010">
    <property type="entry name" value="C-N_Hydrolase"/>
</dbReference>
<evidence type="ECO:0000259" key="2">
    <source>
        <dbReference type="PROSITE" id="PS50263"/>
    </source>
</evidence>
<evidence type="ECO:0000256" key="1">
    <source>
        <dbReference type="ARBA" id="ARBA00010613"/>
    </source>
</evidence>
<dbReference type="OrthoDB" id="9811121at2"/>
<keyword evidence="3" id="KW-0378">Hydrolase</keyword>
<dbReference type="Pfam" id="PF00795">
    <property type="entry name" value="CN_hydrolase"/>
    <property type="match status" value="1"/>
</dbReference>
<organism evidence="3 4">
    <name type="scientific">Heliorestis acidaminivorans</name>
    <dbReference type="NCBI Taxonomy" id="553427"/>
    <lineage>
        <taxon>Bacteria</taxon>
        <taxon>Bacillati</taxon>
        <taxon>Bacillota</taxon>
        <taxon>Clostridia</taxon>
        <taxon>Eubacteriales</taxon>
        <taxon>Heliobacteriaceae</taxon>
        <taxon>Heliorestis</taxon>
    </lineage>
</organism>
<dbReference type="CDD" id="cd07583">
    <property type="entry name" value="nitrilase_5"/>
    <property type="match status" value="1"/>
</dbReference>
<proteinExistence type="inferred from homology"/>
<dbReference type="Gene3D" id="3.60.110.10">
    <property type="entry name" value="Carbon-nitrogen hydrolase"/>
    <property type="match status" value="1"/>
</dbReference>
<name>A0A6I0ETM6_9FIRM</name>